<sequence>MGKFPYNERLCFQPSLHCSIMKKPDRCYHLPRWLRSNFKQLRSSGLVAFIILFLVEKLVMMITSTSSCALLSCLSVYQTIPTGSISAPTHELQDSTSPERGLGTFAATVLKYSYLIKECLAGLAAAVLFPDAVCCAGAVRIQLS</sequence>
<keyword evidence="2" id="KW-1185">Reference proteome</keyword>
<accession>A0A1V4KTY7</accession>
<comment type="caution">
    <text evidence="1">The sequence shown here is derived from an EMBL/GenBank/DDBJ whole genome shotgun (WGS) entry which is preliminary data.</text>
</comment>
<reference evidence="1 2" key="1">
    <citation type="submission" date="2016-02" db="EMBL/GenBank/DDBJ databases">
        <title>Band-tailed pigeon sequencing and assembly.</title>
        <authorList>
            <person name="Soares A.E."/>
            <person name="Novak B.J."/>
            <person name="Rice E.S."/>
            <person name="O'Connell B."/>
            <person name="Chang D."/>
            <person name="Weber S."/>
            <person name="Shapiro B."/>
        </authorList>
    </citation>
    <scope>NUCLEOTIDE SEQUENCE [LARGE SCALE GENOMIC DNA]</scope>
    <source>
        <strain evidence="1">BTP2013</strain>
        <tissue evidence="1">Blood</tissue>
    </source>
</reference>
<protein>
    <submittedName>
        <fullName evidence="1">Uncharacterized protein</fullName>
    </submittedName>
</protein>
<dbReference type="EMBL" id="LSYS01001584">
    <property type="protein sequence ID" value="OPJ87881.1"/>
    <property type="molecule type" value="Genomic_DNA"/>
</dbReference>
<evidence type="ECO:0000313" key="2">
    <source>
        <dbReference type="Proteomes" id="UP000190648"/>
    </source>
</evidence>
<evidence type="ECO:0000313" key="1">
    <source>
        <dbReference type="EMBL" id="OPJ87881.1"/>
    </source>
</evidence>
<gene>
    <name evidence="1" type="ORF">AV530_007956</name>
</gene>
<dbReference type="Proteomes" id="UP000190648">
    <property type="component" value="Unassembled WGS sequence"/>
</dbReference>
<proteinExistence type="predicted"/>
<dbReference type="AlphaFoldDB" id="A0A1V4KTY7"/>
<organism evidence="1 2">
    <name type="scientific">Patagioenas fasciata monilis</name>
    <dbReference type="NCBI Taxonomy" id="372326"/>
    <lineage>
        <taxon>Eukaryota</taxon>
        <taxon>Metazoa</taxon>
        <taxon>Chordata</taxon>
        <taxon>Craniata</taxon>
        <taxon>Vertebrata</taxon>
        <taxon>Euteleostomi</taxon>
        <taxon>Archelosauria</taxon>
        <taxon>Archosauria</taxon>
        <taxon>Dinosauria</taxon>
        <taxon>Saurischia</taxon>
        <taxon>Theropoda</taxon>
        <taxon>Coelurosauria</taxon>
        <taxon>Aves</taxon>
        <taxon>Neognathae</taxon>
        <taxon>Neoaves</taxon>
        <taxon>Columbimorphae</taxon>
        <taxon>Columbiformes</taxon>
        <taxon>Columbidae</taxon>
        <taxon>Patagioenas</taxon>
    </lineage>
</organism>
<name>A0A1V4KTY7_PATFA</name>